<dbReference type="PANTHER" id="PTHR46670:SF3">
    <property type="entry name" value="ENDONUCLEASE_EXONUCLEASE_PHOSPHATASE DOMAIN-CONTAINING PROTEIN"/>
    <property type="match status" value="1"/>
</dbReference>
<dbReference type="GO" id="GO:0003824">
    <property type="term" value="F:catalytic activity"/>
    <property type="evidence" value="ECO:0007669"/>
    <property type="project" value="InterPro"/>
</dbReference>
<dbReference type="EMBL" id="CACRXK020000978">
    <property type="protein sequence ID" value="CAB3986205.1"/>
    <property type="molecule type" value="Genomic_DNA"/>
</dbReference>
<dbReference type="Pfam" id="PF03372">
    <property type="entry name" value="Exo_endo_phos"/>
    <property type="match status" value="1"/>
</dbReference>
<dbReference type="PROSITE" id="PS50878">
    <property type="entry name" value="RT_POL"/>
    <property type="match status" value="1"/>
</dbReference>
<proteinExistence type="predicted"/>
<dbReference type="InterPro" id="IPR000477">
    <property type="entry name" value="RT_dom"/>
</dbReference>
<dbReference type="Proteomes" id="UP001152795">
    <property type="component" value="Unassembled WGS sequence"/>
</dbReference>
<name>A0A6S7G372_PARCT</name>
<dbReference type="Pfam" id="PF00078">
    <property type="entry name" value="RVT_1"/>
    <property type="match status" value="1"/>
</dbReference>
<evidence type="ECO:0000313" key="2">
    <source>
        <dbReference type="Proteomes" id="UP001152795"/>
    </source>
</evidence>
<dbReference type="InterPro" id="IPR036691">
    <property type="entry name" value="Endo/exonu/phosph_ase_sf"/>
</dbReference>
<organism evidence="1 2">
    <name type="scientific">Paramuricea clavata</name>
    <name type="common">Red gorgonian</name>
    <name type="synonym">Violescent sea-whip</name>
    <dbReference type="NCBI Taxonomy" id="317549"/>
    <lineage>
        <taxon>Eukaryota</taxon>
        <taxon>Metazoa</taxon>
        <taxon>Cnidaria</taxon>
        <taxon>Anthozoa</taxon>
        <taxon>Octocorallia</taxon>
        <taxon>Malacalcyonacea</taxon>
        <taxon>Plexauridae</taxon>
        <taxon>Paramuricea</taxon>
    </lineage>
</organism>
<dbReference type="SUPFAM" id="SSF56219">
    <property type="entry name" value="DNase I-like"/>
    <property type="match status" value="1"/>
</dbReference>
<dbReference type="InterPro" id="IPR005135">
    <property type="entry name" value="Endo/exonuclease/phosphatase"/>
</dbReference>
<evidence type="ECO:0000313" key="1">
    <source>
        <dbReference type="EMBL" id="CAB3986205.1"/>
    </source>
</evidence>
<reference evidence="1" key="1">
    <citation type="submission" date="2020-04" db="EMBL/GenBank/DDBJ databases">
        <authorList>
            <person name="Alioto T."/>
            <person name="Alioto T."/>
            <person name="Gomez Garrido J."/>
        </authorList>
    </citation>
    <scope>NUCLEOTIDE SEQUENCE</scope>
    <source>
        <strain evidence="1">A484AB</strain>
    </source>
</reference>
<dbReference type="OrthoDB" id="2435398at2759"/>
<protein>
    <submittedName>
        <fullName evidence="1">Uncharacterized protein</fullName>
    </submittedName>
</protein>
<comment type="caution">
    <text evidence="1">The sequence shown here is derived from an EMBL/GenBank/DDBJ whole genome shotgun (WGS) entry which is preliminary data.</text>
</comment>
<gene>
    <name evidence="1" type="ORF">PACLA_8A087582</name>
</gene>
<keyword evidence="2" id="KW-1185">Reference proteome</keyword>
<dbReference type="Gene3D" id="3.60.10.10">
    <property type="entry name" value="Endonuclease/exonuclease/phosphatase"/>
    <property type="match status" value="1"/>
</dbReference>
<feature type="non-terminal residue" evidence="1">
    <location>
        <position position="853"/>
    </location>
</feature>
<sequence length="853" mass="96696">MIIKDFVVDKDTDILALTETWLPPSGNDLIIGDLCPTGYSFLHTPRHGSIGGGVGLLFKESLNIKRNVQEVFRSFEYLDSSFLNFLHIRIIVVYRPPPSSANSLTSTLFFEEFSSFLEGIIVSPGQLLIAGDFNFHLDNPNDPLTKRFVDLLASFDLKQYISGSTHASGHTLDLIITRSEENIVNHYNILDPLISDHSVVHLQLLIRKPKFVKKHLLLRNLRAVNIHKFKTDVLNYFLLKNFTTMDLVSLVNEYDCLHTILDNHAPIKSREITLRPKAPWYTNEINDKKRIRRQLERKWHKTRTNADWNRYKQQCYAVNKLIDSSKSAYYTDLINNGSSDQKTLFKTVSNLLHTNTIIRYPSSADPMSLANSFSDFFTQKIVKIRGDIEDELLSKNIENPIPDADSCPYEFHTFREVGKDEVLHLIQRIATKSCSLDPLPVVMLNHCFNDILPVVARIINLSLESGTMPDSLKIAVVQPLLKKYNLSYEEFCSFRPISNLKFVSKSIEKAVAVQLTDYLTENHLHEKFQSAYKPCHSTETALLRVQNDILQALDNGDSVILVLLDLSAAFDTVDHLMLLTRLSKRFGIRGRVLDWLTSYLTSRKLFICVEGTDSLLSDLDCGVPQESVLGPLLYSLYTAPLADVARRHNLRFHFFSDDGQLYIAFKTNDRDDLISSKIRMEECILELGNWKFNKIQFGMAAAPEQAEIPNDGLNVELCGQNGLILRFNCTGRVVAIAGGVAVGFALGVLCGNERGRNMVFGVCRTVFVTRVKELLDSYKCGNLKRRFLEELRNIGGEVEDLKIKFEVKDTLEINRDRKQSDSCIGSNVLDRSLKKNLTNGSGAGQVLRDVDAW</sequence>
<accession>A0A6S7G372</accession>
<dbReference type="PANTHER" id="PTHR46670">
    <property type="entry name" value="ENDO/EXONUCLEASE/PHOSPHATASE DOMAIN-CONTAINING PROTEIN"/>
    <property type="match status" value="1"/>
</dbReference>
<dbReference type="AlphaFoldDB" id="A0A6S7G372"/>